<name>A0A0U9H5R9_9BACI</name>
<proteinExistence type="predicted"/>
<comment type="caution">
    <text evidence="3">The sequence shown here is derived from an EMBL/GenBank/DDBJ whole genome shotgun (WGS) entry which is preliminary data.</text>
</comment>
<dbReference type="RefSeq" id="WP_058950148.1">
    <property type="nucleotide sequence ID" value="NZ_BBXV01000023.1"/>
</dbReference>
<sequence>MSIEETIFEAVRKAVEPLEKKIEQLESRNVEVNQEVPQTITVAEAAKISGFGKTKVYDMIERYEETGIPFIKHGNRIRIPYQTFLAWINNQQQAM</sequence>
<dbReference type="InterPro" id="IPR010093">
    <property type="entry name" value="SinI_DNA-bd"/>
</dbReference>
<organism evidence="3 4">
    <name type="scientific">Oceanobacillus picturae</name>
    <dbReference type="NCBI Taxonomy" id="171693"/>
    <lineage>
        <taxon>Bacteria</taxon>
        <taxon>Bacillati</taxon>
        <taxon>Bacillota</taxon>
        <taxon>Bacilli</taxon>
        <taxon>Bacillales</taxon>
        <taxon>Bacillaceae</taxon>
        <taxon>Oceanobacillus</taxon>
    </lineage>
</organism>
<dbReference type="OrthoDB" id="122388at2"/>
<accession>A0A0U9H5R9</accession>
<dbReference type="Gene3D" id="3.90.105.50">
    <property type="match status" value="1"/>
</dbReference>
<dbReference type="InterPro" id="IPR041657">
    <property type="entry name" value="HTH_17"/>
</dbReference>
<dbReference type="GO" id="GO:0003677">
    <property type="term" value="F:DNA binding"/>
    <property type="evidence" value="ECO:0007669"/>
    <property type="project" value="InterPro"/>
</dbReference>
<dbReference type="Pfam" id="PF12728">
    <property type="entry name" value="HTH_17"/>
    <property type="match status" value="1"/>
</dbReference>
<reference evidence="3 4" key="2">
    <citation type="journal article" date="2016" name="Genome Announc.">
        <title>Draft Genome Sequence of Oceanobacillus picturae Heshi-B3, Isolated from Fermented Rice Bran in a Traditional Japanese Seafood Dish.</title>
        <authorList>
            <person name="Akuzawa S."/>
            <person name="Nagaoka J."/>
            <person name="Kanekatsu M."/>
            <person name="Kanesaki Y."/>
            <person name="Suzuki T."/>
        </authorList>
    </citation>
    <scope>NUCLEOTIDE SEQUENCE [LARGE SCALE GENOMIC DNA]</scope>
    <source>
        <strain evidence="3 4">Heshi-B3</strain>
    </source>
</reference>
<dbReference type="AlphaFoldDB" id="A0A0U9H5R9"/>
<keyword evidence="1" id="KW-0175">Coiled coil</keyword>
<evidence type="ECO:0000256" key="1">
    <source>
        <dbReference type="SAM" id="Coils"/>
    </source>
</evidence>
<evidence type="ECO:0000313" key="3">
    <source>
        <dbReference type="EMBL" id="GAQ17986.1"/>
    </source>
</evidence>
<feature type="domain" description="Helix-turn-helix" evidence="2">
    <location>
        <begin position="41"/>
        <end position="91"/>
    </location>
</feature>
<dbReference type="InterPro" id="IPR038148">
    <property type="entry name" value="Tn1545/Tn916_Xis"/>
</dbReference>
<evidence type="ECO:0000259" key="2">
    <source>
        <dbReference type="Pfam" id="PF12728"/>
    </source>
</evidence>
<evidence type="ECO:0000313" key="4">
    <source>
        <dbReference type="Proteomes" id="UP000052946"/>
    </source>
</evidence>
<dbReference type="EMBL" id="BBXV01000023">
    <property type="protein sequence ID" value="GAQ17986.1"/>
    <property type="molecule type" value="Genomic_DNA"/>
</dbReference>
<dbReference type="NCBIfam" id="TIGR01764">
    <property type="entry name" value="excise"/>
    <property type="match status" value="1"/>
</dbReference>
<gene>
    <name evidence="3" type="ORF">OPHB3_1925</name>
</gene>
<feature type="coiled-coil region" evidence="1">
    <location>
        <begin position="8"/>
        <end position="35"/>
    </location>
</feature>
<dbReference type="Proteomes" id="UP000052946">
    <property type="component" value="Unassembled WGS sequence"/>
</dbReference>
<protein>
    <submittedName>
        <fullName evidence="3">DNA binding domain protein</fullName>
    </submittedName>
</protein>
<reference evidence="4" key="1">
    <citation type="submission" date="2015-07" db="EMBL/GenBank/DDBJ databases">
        <title>Draft Genome Sequence of Oceanobacillus picturae Heshi-B3 that Was Isolated from Fermented Rice Bran with Aging Salted Mackerel, Which Was Named Heshiko as Traditional Fermented Seafood in Japan.</title>
        <authorList>
            <person name="Akuzawa S."/>
            <person name="Nakagawa J."/>
            <person name="Kanekatsu T."/>
            <person name="Kanesaki Y."/>
            <person name="Suzuki T."/>
        </authorList>
    </citation>
    <scope>NUCLEOTIDE SEQUENCE [LARGE SCALE GENOMIC DNA]</scope>
    <source>
        <strain evidence="4">Heshi-B3</strain>
    </source>
</reference>